<keyword evidence="2" id="KW-1185">Reference proteome</keyword>
<evidence type="ECO:0000313" key="2">
    <source>
        <dbReference type="Proteomes" id="UP001488805"/>
    </source>
</evidence>
<organism evidence="1 2">
    <name type="scientific">Zoarces viviparus</name>
    <name type="common">Viviparous eelpout</name>
    <name type="synonym">Blennius viviparus</name>
    <dbReference type="NCBI Taxonomy" id="48416"/>
    <lineage>
        <taxon>Eukaryota</taxon>
        <taxon>Metazoa</taxon>
        <taxon>Chordata</taxon>
        <taxon>Craniata</taxon>
        <taxon>Vertebrata</taxon>
        <taxon>Euteleostomi</taxon>
        <taxon>Actinopterygii</taxon>
        <taxon>Neopterygii</taxon>
        <taxon>Teleostei</taxon>
        <taxon>Neoteleostei</taxon>
        <taxon>Acanthomorphata</taxon>
        <taxon>Eupercaria</taxon>
        <taxon>Perciformes</taxon>
        <taxon>Cottioidei</taxon>
        <taxon>Zoarcales</taxon>
        <taxon>Zoarcidae</taxon>
        <taxon>Zoarcinae</taxon>
        <taxon>Zoarces</taxon>
    </lineage>
</organism>
<proteinExistence type="predicted"/>
<dbReference type="Proteomes" id="UP001488805">
    <property type="component" value="Unassembled WGS sequence"/>
</dbReference>
<evidence type="ECO:0000313" key="1">
    <source>
        <dbReference type="EMBL" id="KAK9518498.1"/>
    </source>
</evidence>
<accession>A0AAW1E8M6</accession>
<gene>
    <name evidence="1" type="ORF">VZT92_023804</name>
</gene>
<reference evidence="1 2" key="1">
    <citation type="journal article" date="2024" name="Genome Biol. Evol.">
        <title>Chromosome-level genome assembly of the viviparous eelpout Zoarces viviparus.</title>
        <authorList>
            <person name="Fuhrmann N."/>
            <person name="Brasseur M.V."/>
            <person name="Bakowski C.E."/>
            <person name="Podsiadlowski L."/>
            <person name="Prost S."/>
            <person name="Krehenwinkel H."/>
            <person name="Mayer C."/>
        </authorList>
    </citation>
    <scope>NUCLEOTIDE SEQUENCE [LARGE SCALE GENOMIC DNA]</scope>
    <source>
        <strain evidence="1">NO-MEL_2022_Ind0_liver</strain>
    </source>
</reference>
<sequence length="89" mass="9520">MKPVMGNELWPYLPDSGSGRDSPSSLPAHQLMGIFREGLADVHVLPAGLKHTVVYCPAVRGAALRRGCRGNARIPPTRGLKGPLTFSQS</sequence>
<protein>
    <submittedName>
        <fullName evidence="1">Uncharacterized protein</fullName>
    </submittedName>
</protein>
<comment type="caution">
    <text evidence="1">The sequence shown here is derived from an EMBL/GenBank/DDBJ whole genome shotgun (WGS) entry which is preliminary data.</text>
</comment>
<name>A0AAW1E8M6_ZOAVI</name>
<dbReference type="EMBL" id="JBCEZU010000538">
    <property type="protein sequence ID" value="KAK9518498.1"/>
    <property type="molecule type" value="Genomic_DNA"/>
</dbReference>
<dbReference type="AlphaFoldDB" id="A0AAW1E8M6"/>